<dbReference type="OrthoDB" id="2735536at2759"/>
<dbReference type="GO" id="GO:0009407">
    <property type="term" value="P:toxin catabolic process"/>
    <property type="evidence" value="ECO:0007669"/>
    <property type="project" value="UniProtKB-ARBA"/>
</dbReference>
<accession>A0A835E6K0</accession>
<dbReference type="InterPro" id="IPR001509">
    <property type="entry name" value="Epimerase_deHydtase"/>
</dbReference>
<evidence type="ECO:0000256" key="1">
    <source>
        <dbReference type="ARBA" id="ARBA00007637"/>
    </source>
</evidence>
<dbReference type="GO" id="GO:0016616">
    <property type="term" value="F:oxidoreductase activity, acting on the CH-OH group of donors, NAD or NADP as acceptor"/>
    <property type="evidence" value="ECO:0007669"/>
    <property type="project" value="TreeGrafter"/>
</dbReference>
<evidence type="ECO:0000313" key="6">
    <source>
        <dbReference type="Proteomes" id="UP000636709"/>
    </source>
</evidence>
<keyword evidence="6" id="KW-1185">Reference proteome</keyword>
<evidence type="ECO:0000259" key="4">
    <source>
        <dbReference type="Pfam" id="PF01370"/>
    </source>
</evidence>
<dbReference type="SUPFAM" id="SSF51735">
    <property type="entry name" value="NAD(P)-binding Rossmann-fold domains"/>
    <property type="match status" value="2"/>
</dbReference>
<dbReference type="Proteomes" id="UP000636709">
    <property type="component" value="Unassembled WGS sequence"/>
</dbReference>
<protein>
    <recommendedName>
        <fullName evidence="4">NAD-dependent epimerase/dehydratase domain-containing protein</fullName>
    </recommendedName>
</protein>
<name>A0A835E6K0_9POAL</name>
<dbReference type="Pfam" id="PF01370">
    <property type="entry name" value="Epimerase"/>
    <property type="match status" value="1"/>
</dbReference>
<dbReference type="GO" id="GO:0050832">
    <property type="term" value="P:defense response to fungus"/>
    <property type="evidence" value="ECO:0007669"/>
    <property type="project" value="UniProtKB-ARBA"/>
</dbReference>
<organism evidence="5 6">
    <name type="scientific">Digitaria exilis</name>
    <dbReference type="NCBI Taxonomy" id="1010633"/>
    <lineage>
        <taxon>Eukaryota</taxon>
        <taxon>Viridiplantae</taxon>
        <taxon>Streptophyta</taxon>
        <taxon>Embryophyta</taxon>
        <taxon>Tracheophyta</taxon>
        <taxon>Spermatophyta</taxon>
        <taxon>Magnoliopsida</taxon>
        <taxon>Liliopsida</taxon>
        <taxon>Poales</taxon>
        <taxon>Poaceae</taxon>
        <taxon>PACMAD clade</taxon>
        <taxon>Panicoideae</taxon>
        <taxon>Panicodae</taxon>
        <taxon>Paniceae</taxon>
        <taxon>Anthephorinae</taxon>
        <taxon>Digitaria</taxon>
    </lineage>
</organism>
<dbReference type="PANTHER" id="PTHR10366:SF696">
    <property type="entry name" value="OS07G0601900 PROTEIN"/>
    <property type="match status" value="1"/>
</dbReference>
<keyword evidence="3" id="KW-0560">Oxidoreductase</keyword>
<dbReference type="FunFam" id="3.40.50.720:FF:000409">
    <property type="entry name" value="NADPH HC toxin reductase"/>
    <property type="match status" value="1"/>
</dbReference>
<evidence type="ECO:0000256" key="3">
    <source>
        <dbReference type="ARBA" id="ARBA00023002"/>
    </source>
</evidence>
<dbReference type="Gene3D" id="3.40.50.720">
    <property type="entry name" value="NAD(P)-binding Rossmann-like Domain"/>
    <property type="match status" value="2"/>
</dbReference>
<gene>
    <name evidence="5" type="ORF">HU200_054914</name>
</gene>
<dbReference type="InterPro" id="IPR050425">
    <property type="entry name" value="NAD(P)_dehydrat-like"/>
</dbReference>
<feature type="domain" description="NAD-dependent epimerase/dehydratase" evidence="4">
    <location>
        <begin position="301"/>
        <end position="555"/>
    </location>
</feature>
<comment type="caution">
    <text evidence="5">The sequence shown here is derived from an EMBL/GenBank/DDBJ whole genome shotgun (WGS) entry which is preliminary data.</text>
</comment>
<evidence type="ECO:0000313" key="5">
    <source>
        <dbReference type="EMBL" id="KAF8664166.1"/>
    </source>
</evidence>
<dbReference type="PANTHER" id="PTHR10366">
    <property type="entry name" value="NAD DEPENDENT EPIMERASE/DEHYDRATASE"/>
    <property type="match status" value="1"/>
</dbReference>
<dbReference type="AlphaFoldDB" id="A0A835E6K0"/>
<comment type="similarity">
    <text evidence="1">Belongs to the NAD(P)-dependent epimerase/dehydratase family.</text>
</comment>
<reference evidence="5" key="1">
    <citation type="submission" date="2020-07" db="EMBL/GenBank/DDBJ databases">
        <title>Genome sequence and genetic diversity analysis of an under-domesticated orphan crop, white fonio (Digitaria exilis).</title>
        <authorList>
            <person name="Bennetzen J.L."/>
            <person name="Chen S."/>
            <person name="Ma X."/>
            <person name="Wang X."/>
            <person name="Yssel A.E.J."/>
            <person name="Chaluvadi S.R."/>
            <person name="Johnson M."/>
            <person name="Gangashetty P."/>
            <person name="Hamidou F."/>
            <person name="Sanogo M.D."/>
            <person name="Zwaenepoel A."/>
            <person name="Wallace J."/>
            <person name="Van De Peer Y."/>
            <person name="Van Deynze A."/>
        </authorList>
    </citation>
    <scope>NUCLEOTIDE SEQUENCE</scope>
    <source>
        <tissue evidence="5">Leaves</tissue>
    </source>
</reference>
<keyword evidence="2" id="KW-0521">NADP</keyword>
<dbReference type="InterPro" id="IPR036291">
    <property type="entry name" value="NAD(P)-bd_dom_sf"/>
</dbReference>
<proteinExistence type="inferred from homology"/>
<sequence length="624" mass="68263">MRTILQQCERSKTVKRVIHTGSVVAASPLKEDGHGFKPFVDESCWTPLNLSYGYGNEILDVSVQFPLYLHALMWIKNLLHDVRTQAYVSSKTLSEKELLRYNDSPSKASFEVVTLLCGLVAGDTVLPDAPGSIRSVVSPLTGDEVWHGGLKFMQALLGAVPVVHVDDACEAHVFFMECPAPVTGRFLCAAGHPNMRDIVDHYGRKHPELKLRIEEVVEEGVSVQPAGTSKLMDKGFKYRYGVEEKYGHGASLFKPTATGCGHRRTRAGLCALEQEIEGRKQRMAEGMGDDEGKKMSGGPVVCVTGGGGYIGSWLVMKLLARGFVVHATLRSLGDEKTGMLRALPGAAERLRLFQADMYDADTFEPAIAGCEFVFLVATPLVHDPTSTKYKNTTEVAVDAARIILRQCERSGTVKRVIHTASVTAASPLRDDGTGYKDFIDESCWTPLSLSYGFSNAQLEDYVRSKSLSEKELLSYNEREDRAFEVVTLACGLVGGDTIQPYLGLLSSISMIVAPLTGHAVYHNTLLFLQSLMGSVPLSHVEDVCEAHVFCMDQPSMAGRFLCAAGYSNVRDFLDRFAAKVTGEGVRVRADTTKLEDLGFRYGYGVEETIDCSVECARRLGALVV</sequence>
<evidence type="ECO:0000256" key="2">
    <source>
        <dbReference type="ARBA" id="ARBA00022857"/>
    </source>
</evidence>
<dbReference type="EMBL" id="JACEFO010002353">
    <property type="protein sequence ID" value="KAF8664166.1"/>
    <property type="molecule type" value="Genomic_DNA"/>
</dbReference>